<dbReference type="NCBIfam" id="NF002987">
    <property type="entry name" value="PRK03719.1"/>
    <property type="match status" value="1"/>
</dbReference>
<dbReference type="PATRIC" id="fig|50340.43.peg.4637"/>
<dbReference type="Proteomes" id="UP000037931">
    <property type="component" value="Unassembled WGS sequence"/>
</dbReference>
<comment type="similarity">
    <text evidence="1">Belongs to the protease inhibitor I11 (ecotin) family.</text>
</comment>
<dbReference type="PIRSF" id="PIRSF006865">
    <property type="entry name" value="Prot_inh_ecotin"/>
    <property type="match status" value="1"/>
</dbReference>
<dbReference type="PANTHER" id="PTHR35890">
    <property type="match status" value="1"/>
</dbReference>
<sequence precursor="true">MNSTTIAATFLLAMTTAASAVAADKSDLAPFPKAEDGFTRTVIRVPKMTKDSDHRVEIIAGKVLPVDCNQKRLTGNLDEKNLEGWSYAYYRLESVSGPVSTLMACPPGTKPKKDFVPVVGNGYMLRYNSKLPLVIYAPDDVQIRYRIWSPSKLIKKAVSE</sequence>
<organism evidence="3 4">
    <name type="scientific">Pseudomonas asplenii</name>
    <dbReference type="NCBI Taxonomy" id="53407"/>
    <lineage>
        <taxon>Bacteria</taxon>
        <taxon>Pseudomonadati</taxon>
        <taxon>Pseudomonadota</taxon>
        <taxon>Gammaproteobacteria</taxon>
        <taxon>Pseudomonadales</taxon>
        <taxon>Pseudomonadaceae</taxon>
        <taxon>Pseudomonas</taxon>
    </lineage>
</organism>
<gene>
    <name evidence="3" type="ORF">PF66_01482</name>
</gene>
<dbReference type="EMBL" id="JSYZ01000004">
    <property type="protein sequence ID" value="KPA91900.1"/>
    <property type="molecule type" value="Genomic_DNA"/>
</dbReference>
<protein>
    <submittedName>
        <fullName evidence="3">Serine protease inhibitor ecotin</fullName>
    </submittedName>
</protein>
<dbReference type="AlphaFoldDB" id="A0A0N0VKE4"/>
<accession>A0A0N0VKE4</accession>
<dbReference type="STRING" id="50340.PF66_01482"/>
<dbReference type="Gene3D" id="2.60.40.550">
    <property type="entry name" value="Ecotin"/>
    <property type="match status" value="1"/>
</dbReference>
<evidence type="ECO:0000256" key="2">
    <source>
        <dbReference type="SAM" id="SignalP"/>
    </source>
</evidence>
<dbReference type="InterPro" id="IPR036198">
    <property type="entry name" value="Ecotin_sf"/>
</dbReference>
<dbReference type="PANTHER" id="PTHR35890:SF3">
    <property type="entry name" value="ECOTIN"/>
    <property type="match status" value="1"/>
</dbReference>
<evidence type="ECO:0000313" key="3">
    <source>
        <dbReference type="EMBL" id="KPA91900.1"/>
    </source>
</evidence>
<dbReference type="RefSeq" id="WP_054059433.1">
    <property type="nucleotide sequence ID" value="NZ_JAQMZR010000007.1"/>
</dbReference>
<dbReference type="SUPFAM" id="SSF49772">
    <property type="entry name" value="Ecotin, trypsin inhibitor"/>
    <property type="match status" value="1"/>
</dbReference>
<evidence type="ECO:0000256" key="1">
    <source>
        <dbReference type="ARBA" id="ARBA00010558"/>
    </source>
</evidence>
<dbReference type="GO" id="GO:0004867">
    <property type="term" value="F:serine-type endopeptidase inhibitor activity"/>
    <property type="evidence" value="ECO:0007669"/>
    <property type="project" value="InterPro"/>
</dbReference>
<keyword evidence="2" id="KW-0732">Signal</keyword>
<comment type="caution">
    <text evidence="3">The sequence shown here is derived from an EMBL/GenBank/DDBJ whole genome shotgun (WGS) entry which is preliminary data.</text>
</comment>
<name>A0A0N0VKE4_9PSED</name>
<proteinExistence type="inferred from homology"/>
<evidence type="ECO:0000313" key="4">
    <source>
        <dbReference type="Proteomes" id="UP000037931"/>
    </source>
</evidence>
<feature type="chain" id="PRO_5005861064" evidence="2">
    <location>
        <begin position="23"/>
        <end position="160"/>
    </location>
</feature>
<reference evidence="3 4" key="1">
    <citation type="journal article" date="2015" name="PLoS ONE">
        <title>Rice-Infecting Pseudomonas Genomes Are Highly Accessorized and Harbor Multiple Putative Virulence Mechanisms to Cause Sheath Brown Rot.</title>
        <authorList>
            <person name="Quibod I.L."/>
            <person name="Grande G."/>
            <person name="Oreiro E.G."/>
            <person name="Borja F.N."/>
            <person name="Dossa G.S."/>
            <person name="Mauleon R."/>
            <person name="Cruz C.V."/>
            <person name="Oliva R."/>
        </authorList>
    </citation>
    <scope>NUCLEOTIDE SEQUENCE [LARGE SCALE GENOMIC DNA]</scope>
    <source>
        <strain evidence="3 4">IRRI 6609</strain>
    </source>
</reference>
<dbReference type="InterPro" id="IPR005658">
    <property type="entry name" value="Prot_inh_ecotin"/>
</dbReference>
<feature type="signal peptide" evidence="2">
    <location>
        <begin position="1"/>
        <end position="22"/>
    </location>
</feature>
<dbReference type="Pfam" id="PF03974">
    <property type="entry name" value="Ecotin"/>
    <property type="match status" value="1"/>
</dbReference>
<dbReference type="OrthoDB" id="997196at2"/>
<keyword evidence="4" id="KW-1185">Reference proteome</keyword>